<protein>
    <submittedName>
        <fullName evidence="1">Uncharacterized protein</fullName>
    </submittedName>
</protein>
<dbReference type="EMBL" id="CAEY01000114">
    <property type="status" value="NOT_ANNOTATED_CDS"/>
    <property type="molecule type" value="Genomic_DNA"/>
</dbReference>
<dbReference type="AlphaFoldDB" id="T1KIR2"/>
<proteinExistence type="predicted"/>
<name>T1KIR2_TETUR</name>
<accession>T1KIR2</accession>
<organism evidence="1 2">
    <name type="scientific">Tetranychus urticae</name>
    <name type="common">Two-spotted spider mite</name>
    <dbReference type="NCBI Taxonomy" id="32264"/>
    <lineage>
        <taxon>Eukaryota</taxon>
        <taxon>Metazoa</taxon>
        <taxon>Ecdysozoa</taxon>
        <taxon>Arthropoda</taxon>
        <taxon>Chelicerata</taxon>
        <taxon>Arachnida</taxon>
        <taxon>Acari</taxon>
        <taxon>Acariformes</taxon>
        <taxon>Trombidiformes</taxon>
        <taxon>Prostigmata</taxon>
        <taxon>Eleutherengona</taxon>
        <taxon>Raphignathae</taxon>
        <taxon>Tetranychoidea</taxon>
        <taxon>Tetranychidae</taxon>
        <taxon>Tetranychus</taxon>
    </lineage>
</organism>
<dbReference type="HOGENOM" id="CLU_2743297_0_0_1"/>
<sequence>MPLDYNYGKDRKLRTTTGLIKRRDGGKGWDDKNRCSPLIEKGDNNDYNSEDNVYHLMELQGRRTVSELHWN</sequence>
<dbReference type="EnsemblMetazoa" id="tetur12g02270.1">
    <property type="protein sequence ID" value="tetur12g02270.1"/>
    <property type="gene ID" value="tetur12g02270"/>
</dbReference>
<evidence type="ECO:0000313" key="2">
    <source>
        <dbReference type="Proteomes" id="UP000015104"/>
    </source>
</evidence>
<keyword evidence="2" id="KW-1185">Reference proteome</keyword>
<reference evidence="2" key="1">
    <citation type="submission" date="2011-08" db="EMBL/GenBank/DDBJ databases">
        <authorList>
            <person name="Rombauts S."/>
        </authorList>
    </citation>
    <scope>NUCLEOTIDE SEQUENCE</scope>
    <source>
        <strain evidence="2">London</strain>
    </source>
</reference>
<evidence type="ECO:0000313" key="1">
    <source>
        <dbReference type="EnsemblMetazoa" id="tetur12g02270.1"/>
    </source>
</evidence>
<reference evidence="1" key="2">
    <citation type="submission" date="2015-06" db="UniProtKB">
        <authorList>
            <consortium name="EnsemblMetazoa"/>
        </authorList>
    </citation>
    <scope>IDENTIFICATION</scope>
</reference>
<dbReference type="Proteomes" id="UP000015104">
    <property type="component" value="Unassembled WGS sequence"/>
</dbReference>